<dbReference type="InterPro" id="IPR044925">
    <property type="entry name" value="His-Me_finger_sf"/>
</dbReference>
<accession>A0A6P8H9D5</accession>
<organism evidence="2 3">
    <name type="scientific">Actinia tenebrosa</name>
    <name type="common">Australian red waratah sea anemone</name>
    <dbReference type="NCBI Taxonomy" id="6105"/>
    <lineage>
        <taxon>Eukaryota</taxon>
        <taxon>Metazoa</taxon>
        <taxon>Cnidaria</taxon>
        <taxon>Anthozoa</taxon>
        <taxon>Hexacorallia</taxon>
        <taxon>Actiniaria</taxon>
        <taxon>Actiniidae</taxon>
        <taxon>Actinia</taxon>
    </lineage>
</organism>
<dbReference type="Proteomes" id="UP000515163">
    <property type="component" value="Unplaced"/>
</dbReference>
<keyword evidence="2" id="KW-1185">Reference proteome</keyword>
<dbReference type="InParanoid" id="A0A6P8H9D5"/>
<feature type="domain" description="HNH nuclease" evidence="1">
    <location>
        <begin position="50"/>
        <end position="93"/>
    </location>
</feature>
<dbReference type="SUPFAM" id="SSF54060">
    <property type="entry name" value="His-Me finger endonucleases"/>
    <property type="match status" value="1"/>
</dbReference>
<name>A0A6P8H9D5_ACTTE</name>
<dbReference type="OrthoDB" id="5997944at2759"/>
<evidence type="ECO:0000313" key="3">
    <source>
        <dbReference type="RefSeq" id="XP_031549080.1"/>
    </source>
</evidence>
<evidence type="ECO:0000259" key="1">
    <source>
        <dbReference type="Pfam" id="PF13392"/>
    </source>
</evidence>
<dbReference type="InterPro" id="IPR003615">
    <property type="entry name" value="HNH_nuc"/>
</dbReference>
<dbReference type="AlphaFoldDB" id="A0A6P8H9D5"/>
<reference evidence="3" key="1">
    <citation type="submission" date="2025-08" db="UniProtKB">
        <authorList>
            <consortium name="RefSeq"/>
        </authorList>
    </citation>
    <scope>IDENTIFICATION</scope>
    <source>
        <tissue evidence="3">Tentacle</tissue>
    </source>
</reference>
<protein>
    <submittedName>
        <fullName evidence="3">Uncharacterized protein LOC116286655</fullName>
    </submittedName>
</protein>
<dbReference type="Pfam" id="PF13392">
    <property type="entry name" value="HNH_3"/>
    <property type="match status" value="1"/>
</dbReference>
<dbReference type="Gene3D" id="3.90.75.20">
    <property type="match status" value="1"/>
</dbReference>
<sequence length="152" mass="18011">MHPVYDRYAGSEDGEIFNIIRMNTMKELIGNNEYLRVAVRKNGETVQKLYYSHRFIWECYNELIEDGKVIDHINSDKQDNRLRNLQLVTQQQNCMKSAKGRDYSFVKNNHRNKKYVKAIDIDDDNKESFYGSMYAVQQPVRNFEAEQSENQA</sequence>
<proteinExistence type="predicted"/>
<dbReference type="RefSeq" id="XP_031549080.1">
    <property type="nucleotide sequence ID" value="XM_031693220.1"/>
</dbReference>
<dbReference type="KEGG" id="aten:116286655"/>
<evidence type="ECO:0000313" key="2">
    <source>
        <dbReference type="Proteomes" id="UP000515163"/>
    </source>
</evidence>
<gene>
    <name evidence="3" type="primary">LOC116286655</name>
</gene>
<dbReference type="GeneID" id="116286655"/>